<sequence>MALEMMMVDGRRSSYPFLQKPQTQLVVVIENVEFECMVGDEYPFVFGSEVEESPVQQAYEIVEGNRDGLKRIESERC</sequence>
<organism evidence="1 2">
    <name type="scientific">Lupinus luteus</name>
    <name type="common">European yellow lupine</name>
    <dbReference type="NCBI Taxonomy" id="3873"/>
    <lineage>
        <taxon>Eukaryota</taxon>
        <taxon>Viridiplantae</taxon>
        <taxon>Streptophyta</taxon>
        <taxon>Embryophyta</taxon>
        <taxon>Tracheophyta</taxon>
        <taxon>Spermatophyta</taxon>
        <taxon>Magnoliopsida</taxon>
        <taxon>eudicotyledons</taxon>
        <taxon>Gunneridae</taxon>
        <taxon>Pentapetalae</taxon>
        <taxon>rosids</taxon>
        <taxon>fabids</taxon>
        <taxon>Fabales</taxon>
        <taxon>Fabaceae</taxon>
        <taxon>Papilionoideae</taxon>
        <taxon>50 kb inversion clade</taxon>
        <taxon>genistoids sensu lato</taxon>
        <taxon>core genistoids</taxon>
        <taxon>Genisteae</taxon>
        <taxon>Lupinus</taxon>
    </lineage>
</organism>
<gene>
    <name evidence="1" type="ORF">LLUT_LOCUS15847</name>
</gene>
<proteinExistence type="predicted"/>
<dbReference type="AlphaFoldDB" id="A0AAV1X1D4"/>
<protein>
    <submittedName>
        <fullName evidence="1">Uncharacterized protein</fullName>
    </submittedName>
</protein>
<comment type="caution">
    <text evidence="1">The sequence shown here is derived from an EMBL/GenBank/DDBJ whole genome shotgun (WGS) entry which is preliminary data.</text>
</comment>
<dbReference type="Proteomes" id="UP001497480">
    <property type="component" value="Unassembled WGS sequence"/>
</dbReference>
<accession>A0AAV1X1D4</accession>
<reference evidence="1 2" key="1">
    <citation type="submission" date="2024-03" db="EMBL/GenBank/DDBJ databases">
        <authorList>
            <person name="Martinez-Hernandez J."/>
        </authorList>
    </citation>
    <scope>NUCLEOTIDE SEQUENCE [LARGE SCALE GENOMIC DNA]</scope>
</reference>
<evidence type="ECO:0000313" key="2">
    <source>
        <dbReference type="Proteomes" id="UP001497480"/>
    </source>
</evidence>
<name>A0AAV1X1D4_LUPLU</name>
<dbReference type="EMBL" id="CAXHTB010000011">
    <property type="protein sequence ID" value="CAL0314787.1"/>
    <property type="molecule type" value="Genomic_DNA"/>
</dbReference>
<keyword evidence="2" id="KW-1185">Reference proteome</keyword>
<evidence type="ECO:0000313" key="1">
    <source>
        <dbReference type="EMBL" id="CAL0314787.1"/>
    </source>
</evidence>